<feature type="transmembrane region" description="Helical" evidence="1">
    <location>
        <begin position="97"/>
        <end position="114"/>
    </location>
</feature>
<name>A0A0M2UVA3_9BACT</name>
<gene>
    <name evidence="2" type="ORF">BROFUL_02313</name>
</gene>
<comment type="caution">
    <text evidence="2">The sequence shown here is derived from an EMBL/GenBank/DDBJ whole genome shotgun (WGS) entry which is preliminary data.</text>
</comment>
<evidence type="ECO:0000313" key="2">
    <source>
        <dbReference type="EMBL" id="KKO18921.1"/>
    </source>
</evidence>
<dbReference type="InterPro" id="IPR035093">
    <property type="entry name" value="RelE/ParE_toxin_dom_sf"/>
</dbReference>
<dbReference type="Gene3D" id="3.30.2310.20">
    <property type="entry name" value="RelE-like"/>
    <property type="match status" value="1"/>
</dbReference>
<evidence type="ECO:0000256" key="1">
    <source>
        <dbReference type="SAM" id="Phobius"/>
    </source>
</evidence>
<dbReference type="Proteomes" id="UP000034954">
    <property type="component" value="Unassembled WGS sequence"/>
</dbReference>
<keyword evidence="1" id="KW-1133">Transmembrane helix</keyword>
<organism evidence="2 3">
    <name type="scientific">Candidatus Brocadia fulgida</name>
    <dbReference type="NCBI Taxonomy" id="380242"/>
    <lineage>
        <taxon>Bacteria</taxon>
        <taxon>Pseudomonadati</taxon>
        <taxon>Planctomycetota</taxon>
        <taxon>Candidatus Brocadiia</taxon>
        <taxon>Candidatus Brocadiales</taxon>
        <taxon>Candidatus Brocadiaceae</taxon>
        <taxon>Candidatus Brocadia</taxon>
    </lineage>
</organism>
<evidence type="ECO:0008006" key="4">
    <source>
        <dbReference type="Google" id="ProtNLM"/>
    </source>
</evidence>
<reference evidence="2 3" key="1">
    <citation type="journal article" date="2013" name="BMC Microbiol.">
        <title>Identification of the type II cytochrome c maturation pathway in anammox bacteria by comparative genomics.</title>
        <authorList>
            <person name="Ferousi C."/>
            <person name="Speth D.R."/>
            <person name="Reimann J."/>
            <person name="Op den Camp H.J."/>
            <person name="Allen J.W."/>
            <person name="Keltjens J.T."/>
            <person name="Jetten M.S."/>
        </authorList>
    </citation>
    <scope>NUCLEOTIDE SEQUENCE [LARGE SCALE GENOMIC DNA]</scope>
    <source>
        <strain evidence="2">RU1</strain>
    </source>
</reference>
<dbReference type="EMBL" id="LAQJ01000226">
    <property type="protein sequence ID" value="KKO18921.1"/>
    <property type="molecule type" value="Genomic_DNA"/>
</dbReference>
<evidence type="ECO:0000313" key="3">
    <source>
        <dbReference type="Proteomes" id="UP000034954"/>
    </source>
</evidence>
<sequence>MQIRLLEIAQIEIDESGRLGDEFLVESLHAFDRIKNFPHAWHSFTSDTRRCQLRRFPYGIIYQILDTEILVVAIANLHRNPDYWKDGTMLALHRFDGFDLAGGILPYILFIFAADYRLSNLSRLAGLTLLEIFTPSSFC</sequence>
<proteinExistence type="predicted"/>
<keyword evidence="3" id="KW-1185">Reference proteome</keyword>
<accession>A0A0M2UVA3</accession>
<keyword evidence="1" id="KW-0812">Transmembrane</keyword>
<dbReference type="AlphaFoldDB" id="A0A0M2UVA3"/>
<keyword evidence="1" id="KW-0472">Membrane</keyword>
<feature type="transmembrane region" description="Helical" evidence="1">
    <location>
        <begin position="56"/>
        <end position="77"/>
    </location>
</feature>
<protein>
    <recommendedName>
        <fullName evidence="4">Plasmid stabilization system protein</fullName>
    </recommendedName>
</protein>